<evidence type="ECO:0000259" key="3">
    <source>
        <dbReference type="Pfam" id="PF14111"/>
    </source>
</evidence>
<feature type="compositionally biased region" description="Basic residues" evidence="1">
    <location>
        <begin position="464"/>
        <end position="480"/>
    </location>
</feature>
<feature type="region of interest" description="Disordered" evidence="1">
    <location>
        <begin position="387"/>
        <end position="406"/>
    </location>
</feature>
<sequence>MDLLLLLLPSWMLLFPPLSSPRLLIPLEVRFVLISKSWNKVFEPTTASANPLKFSHFPSEPEIIPFSGEKLSNGGEDWKLCLVGYFIGRRYYEALLTAVKKTWSLKGSVQLLSLNDGFFLFRFSCAKDFDMVWTRGVWFILGKPFVLQKWHPKFVPKRKDFATMPIWVKIHDLPLACWNSEGISRIASKIGVPVAADSLTELKTRLTFARICVLVDCMDTYPEVIQVSLDGEVVSLRVQYEWRPFPCQHCKSLMHYSSSCSKKLENETNEEGKAIGKESQNFRDRSTSRRPRPRPISNTEHLDNLPFSKTSIQEPINPQNSHKNQNSLESPSMVIGHPLQYQPHSPTPSKLKSKAADIVANPNVRDIVNGDQFSLGIPNLNSPNAIASSSSTNIQTQSTSDGKVYVSPNRFDILNDEEDVKDPSSNSVENLERDNFTADVIGKDKNVKLQNKSSKQLESTTAKKPAKGKQGKKTQSKQKS</sequence>
<evidence type="ECO:0000313" key="5">
    <source>
        <dbReference type="Proteomes" id="UP000829196"/>
    </source>
</evidence>
<keyword evidence="5" id="KW-1185">Reference proteome</keyword>
<evidence type="ECO:0000313" key="4">
    <source>
        <dbReference type="EMBL" id="KAI0492374.1"/>
    </source>
</evidence>
<feature type="compositionally biased region" description="Basic and acidic residues" evidence="1">
    <location>
        <begin position="270"/>
        <end position="287"/>
    </location>
</feature>
<feature type="compositionally biased region" description="Polar residues" evidence="1">
    <location>
        <begin position="307"/>
        <end position="330"/>
    </location>
</feature>
<feature type="chain" id="PRO_5035878243" description="DUF4283 domain-containing protein" evidence="2">
    <location>
        <begin position="22"/>
        <end position="480"/>
    </location>
</feature>
<evidence type="ECO:0000256" key="1">
    <source>
        <dbReference type="SAM" id="MobiDB-lite"/>
    </source>
</evidence>
<protein>
    <recommendedName>
        <fullName evidence="3">DUF4283 domain-containing protein</fullName>
    </recommendedName>
</protein>
<feature type="domain" description="DUF4283" evidence="3">
    <location>
        <begin position="76"/>
        <end position="157"/>
    </location>
</feature>
<dbReference type="Proteomes" id="UP000829196">
    <property type="component" value="Unassembled WGS sequence"/>
</dbReference>
<dbReference type="PANTHER" id="PTHR31286">
    <property type="entry name" value="GLYCINE-RICH CELL WALL STRUCTURAL PROTEIN 1.8-LIKE"/>
    <property type="match status" value="1"/>
</dbReference>
<dbReference type="Pfam" id="PF14111">
    <property type="entry name" value="DUF4283"/>
    <property type="match status" value="1"/>
</dbReference>
<feature type="region of interest" description="Disordered" evidence="1">
    <location>
        <begin position="270"/>
        <end position="331"/>
    </location>
</feature>
<proteinExistence type="predicted"/>
<accession>A0A8T3A8P5</accession>
<gene>
    <name evidence="4" type="ORF">KFK09_026645</name>
</gene>
<dbReference type="PANTHER" id="PTHR31286:SF180">
    <property type="entry name" value="OS10G0362600 PROTEIN"/>
    <property type="match status" value="1"/>
</dbReference>
<feature type="compositionally biased region" description="Polar residues" evidence="1">
    <location>
        <begin position="448"/>
        <end position="460"/>
    </location>
</feature>
<comment type="caution">
    <text evidence="4">The sequence shown here is derived from an EMBL/GenBank/DDBJ whole genome shotgun (WGS) entry which is preliminary data.</text>
</comment>
<feature type="compositionally biased region" description="Basic and acidic residues" evidence="1">
    <location>
        <begin position="430"/>
        <end position="447"/>
    </location>
</feature>
<name>A0A8T3A8P5_DENNO</name>
<dbReference type="EMBL" id="JAGYWB010000018">
    <property type="protein sequence ID" value="KAI0492374.1"/>
    <property type="molecule type" value="Genomic_DNA"/>
</dbReference>
<keyword evidence="2" id="KW-0732">Signal</keyword>
<dbReference type="InterPro" id="IPR025558">
    <property type="entry name" value="DUF4283"/>
</dbReference>
<dbReference type="AlphaFoldDB" id="A0A8T3A8P5"/>
<evidence type="ECO:0000256" key="2">
    <source>
        <dbReference type="SAM" id="SignalP"/>
    </source>
</evidence>
<feature type="compositionally biased region" description="Low complexity" evidence="1">
    <location>
        <begin position="387"/>
        <end position="400"/>
    </location>
</feature>
<dbReference type="InterPro" id="IPR040256">
    <property type="entry name" value="At4g02000-like"/>
</dbReference>
<feature type="signal peptide" evidence="2">
    <location>
        <begin position="1"/>
        <end position="21"/>
    </location>
</feature>
<reference evidence="4" key="1">
    <citation type="journal article" date="2022" name="Front. Genet.">
        <title>Chromosome-Scale Assembly of the Dendrobium nobile Genome Provides Insights Into the Molecular Mechanism of the Biosynthesis of the Medicinal Active Ingredient of Dendrobium.</title>
        <authorList>
            <person name="Xu Q."/>
            <person name="Niu S.-C."/>
            <person name="Li K.-L."/>
            <person name="Zheng P.-J."/>
            <person name="Zhang X.-J."/>
            <person name="Jia Y."/>
            <person name="Liu Y."/>
            <person name="Niu Y.-X."/>
            <person name="Yu L.-H."/>
            <person name="Chen D.-F."/>
            <person name="Zhang G.-Q."/>
        </authorList>
    </citation>
    <scope>NUCLEOTIDE SEQUENCE</scope>
    <source>
        <tissue evidence="4">Leaf</tissue>
    </source>
</reference>
<organism evidence="4 5">
    <name type="scientific">Dendrobium nobile</name>
    <name type="common">Orchid</name>
    <dbReference type="NCBI Taxonomy" id="94219"/>
    <lineage>
        <taxon>Eukaryota</taxon>
        <taxon>Viridiplantae</taxon>
        <taxon>Streptophyta</taxon>
        <taxon>Embryophyta</taxon>
        <taxon>Tracheophyta</taxon>
        <taxon>Spermatophyta</taxon>
        <taxon>Magnoliopsida</taxon>
        <taxon>Liliopsida</taxon>
        <taxon>Asparagales</taxon>
        <taxon>Orchidaceae</taxon>
        <taxon>Epidendroideae</taxon>
        <taxon>Malaxideae</taxon>
        <taxon>Dendrobiinae</taxon>
        <taxon>Dendrobium</taxon>
    </lineage>
</organism>
<feature type="region of interest" description="Disordered" evidence="1">
    <location>
        <begin position="415"/>
        <end position="480"/>
    </location>
</feature>
<dbReference type="OrthoDB" id="1739952at2759"/>